<keyword evidence="5" id="KW-0862">Zinc</keyword>
<evidence type="ECO:0000256" key="7">
    <source>
        <dbReference type="SAM" id="MobiDB-lite"/>
    </source>
</evidence>
<feature type="compositionally biased region" description="Basic and acidic residues" evidence="7">
    <location>
        <begin position="448"/>
        <end position="459"/>
    </location>
</feature>
<dbReference type="EMBL" id="JAEFBJ010000012">
    <property type="protein sequence ID" value="KAG7547797.1"/>
    <property type="molecule type" value="Genomic_DNA"/>
</dbReference>
<evidence type="ECO:0000259" key="10">
    <source>
        <dbReference type="PROSITE" id="PS51999"/>
    </source>
</evidence>
<keyword evidence="8" id="KW-0472">Membrane</keyword>
<dbReference type="PANTHER" id="PTHR48449:SF1">
    <property type="entry name" value="DUF1985 DOMAIN-CONTAINING PROTEIN"/>
    <property type="match status" value="1"/>
</dbReference>
<dbReference type="PANTHER" id="PTHR48449">
    <property type="entry name" value="DUF1985 DOMAIN-CONTAINING PROTEIN"/>
    <property type="match status" value="1"/>
</dbReference>
<keyword evidence="12" id="KW-1185">Reference proteome</keyword>
<feature type="region of interest" description="Disordered" evidence="7">
    <location>
        <begin position="1156"/>
        <end position="1186"/>
    </location>
</feature>
<feature type="region of interest" description="Disordered" evidence="7">
    <location>
        <begin position="680"/>
        <end position="880"/>
    </location>
</feature>
<evidence type="ECO:0000313" key="12">
    <source>
        <dbReference type="Proteomes" id="UP000694251"/>
    </source>
</evidence>
<organism evidence="11 12">
    <name type="scientific">Arabidopsis suecica</name>
    <name type="common">Swedish thale-cress</name>
    <name type="synonym">Cardaminopsis suecica</name>
    <dbReference type="NCBI Taxonomy" id="45249"/>
    <lineage>
        <taxon>Eukaryota</taxon>
        <taxon>Viridiplantae</taxon>
        <taxon>Streptophyta</taxon>
        <taxon>Embryophyta</taxon>
        <taxon>Tracheophyta</taxon>
        <taxon>Spermatophyta</taxon>
        <taxon>Magnoliopsida</taxon>
        <taxon>eudicotyledons</taxon>
        <taxon>Gunneridae</taxon>
        <taxon>Pentapetalae</taxon>
        <taxon>rosids</taxon>
        <taxon>malvids</taxon>
        <taxon>Brassicales</taxon>
        <taxon>Brassicaceae</taxon>
        <taxon>Camelineae</taxon>
        <taxon>Arabidopsis</taxon>
    </lineage>
</organism>
<feature type="compositionally biased region" description="Acidic residues" evidence="7">
    <location>
        <begin position="761"/>
        <end position="783"/>
    </location>
</feature>
<feature type="compositionally biased region" description="Polar residues" evidence="7">
    <location>
        <begin position="1"/>
        <end position="15"/>
    </location>
</feature>
<feature type="compositionally biased region" description="Basic and acidic residues" evidence="7">
    <location>
        <begin position="21"/>
        <end position="37"/>
    </location>
</feature>
<keyword evidence="8" id="KW-0812">Transmembrane</keyword>
<protein>
    <submittedName>
        <fullName evidence="11">Papain-like cysteine peptidase superfamily</fullName>
    </submittedName>
</protein>
<dbReference type="GO" id="GO:0008234">
    <property type="term" value="F:cysteine-type peptidase activity"/>
    <property type="evidence" value="ECO:0007669"/>
    <property type="project" value="InterPro"/>
</dbReference>
<evidence type="ECO:0000256" key="5">
    <source>
        <dbReference type="ARBA" id="ARBA00022833"/>
    </source>
</evidence>
<dbReference type="Pfam" id="PF02902">
    <property type="entry name" value="Peptidase_C48"/>
    <property type="match status" value="1"/>
</dbReference>
<reference evidence="11 12" key="1">
    <citation type="submission" date="2020-12" db="EMBL/GenBank/DDBJ databases">
        <title>Concerted genomic and epigenomic changes stabilize Arabidopsis allopolyploids.</title>
        <authorList>
            <person name="Chen Z."/>
        </authorList>
    </citation>
    <scope>NUCLEOTIDE SEQUENCE [LARGE SCALE GENOMIC DNA]</scope>
    <source>
        <strain evidence="11">As9502</strain>
        <tissue evidence="11">Leaf</tissue>
    </source>
</reference>
<feature type="compositionally biased region" description="Basic residues" evidence="7">
    <location>
        <begin position="428"/>
        <end position="438"/>
    </location>
</feature>
<feature type="region of interest" description="Disordered" evidence="7">
    <location>
        <begin position="1"/>
        <end position="47"/>
    </location>
</feature>
<feature type="compositionally biased region" description="Acidic residues" evidence="7">
    <location>
        <begin position="732"/>
        <end position="747"/>
    </location>
</feature>
<keyword evidence="8" id="KW-1133">Transmembrane helix</keyword>
<evidence type="ECO:0000256" key="1">
    <source>
        <dbReference type="ARBA" id="ARBA00022670"/>
    </source>
</evidence>
<evidence type="ECO:0000256" key="4">
    <source>
        <dbReference type="ARBA" id="ARBA00022801"/>
    </source>
</evidence>
<feature type="region of interest" description="Disordered" evidence="7">
    <location>
        <begin position="420"/>
        <end position="469"/>
    </location>
</feature>
<keyword evidence="1" id="KW-0645">Protease</keyword>
<feature type="domain" description="GRF-type" evidence="10">
    <location>
        <begin position="1197"/>
        <end position="1238"/>
    </location>
</feature>
<comment type="caution">
    <text evidence="11">The sequence shown here is derived from an EMBL/GenBank/DDBJ whole genome shotgun (WGS) entry which is preliminary data.</text>
</comment>
<dbReference type="GO" id="GO:0008270">
    <property type="term" value="F:zinc ion binding"/>
    <property type="evidence" value="ECO:0007669"/>
    <property type="project" value="UniProtKB-KW"/>
</dbReference>
<dbReference type="InterPro" id="IPR010666">
    <property type="entry name" value="Znf_GRF"/>
</dbReference>
<feature type="compositionally biased region" description="Low complexity" evidence="7">
    <location>
        <begin position="633"/>
        <end position="644"/>
    </location>
</feature>
<proteinExistence type="predicted"/>
<evidence type="ECO:0000256" key="3">
    <source>
        <dbReference type="ARBA" id="ARBA00022771"/>
    </source>
</evidence>
<feature type="region of interest" description="Disordered" evidence="7">
    <location>
        <begin position="523"/>
        <end position="652"/>
    </location>
</feature>
<feature type="compositionally biased region" description="Basic and acidic residues" evidence="7">
    <location>
        <begin position="618"/>
        <end position="632"/>
    </location>
</feature>
<dbReference type="InterPro" id="IPR003653">
    <property type="entry name" value="Peptidase_C48_C"/>
</dbReference>
<keyword evidence="4" id="KW-0378">Hydrolase</keyword>
<accession>A0A8T1YNI0</accession>
<feature type="compositionally biased region" description="Polar residues" evidence="7">
    <location>
        <begin position="598"/>
        <end position="616"/>
    </location>
</feature>
<dbReference type="GO" id="GO:0006508">
    <property type="term" value="P:proteolysis"/>
    <property type="evidence" value="ECO:0007669"/>
    <property type="project" value="UniProtKB-KW"/>
</dbReference>
<feature type="compositionally biased region" description="Polar residues" evidence="7">
    <location>
        <begin position="680"/>
        <end position="697"/>
    </location>
</feature>
<dbReference type="PROSITE" id="PS51999">
    <property type="entry name" value="ZF_GRF"/>
    <property type="match status" value="1"/>
</dbReference>
<sequence>MNSNPSKCRSPSGKSIPSVPRRPDDAFVPERSKDRRTPSGSTAPKVPAFDPALLPKRLYATDCYPPIGRINSYSKPEYLLDLADILEGTKEWNYIRASVFGPLFDLPVRKCSLSGKLVHQMLCRGLYTRKKHELWFVFAGKPFRFSLREFHILTGLPCHQYAAQADILKSQKPLLPKPKKGYWEILFGKDNSLVEYKPVVLIKDIVEWLRADKNLPPASRMEEWRRLRLALIVIVDGIITCSSQPVKASEQVVEMVRNLETFELFPWGRESFLLTMRMVKVSTKVKSRSDLISKFNQSHSSTHGFTIAFQLLMFKAIPALEKYLPDSDDEQTFADRSVLQLAPLKTFHNSNIMETEKIAGLDIAPLLPWDGDARIFHWVDEVADPALDYMESLIGSRFNFTKDVWSGGYSKWPQIMVDEKGKEEKVSRTRKAPAKRQTKTTDIPGSSRGKEKVDEESHPPGDNPGGQGQDVLHALIMEQVEQRIRDVRAELKIECYDEIRRVVDIDKKLMKDELLDEIISNLRYGGKYPGSPKVTEESPVAKSPKGTEKSPVAKSPKGTGKSPVAKSPKGTEKAPVTNSPRGGEKCPPTKSPRGGEKSSLSNDGDNNQPNPTSPGNSKVKDNNKKNIDKDKSASPVSNHPSSSAFVSNEMKGKDHNQLLDELERTAWIPYGGVTDVLNSLKPSSSNFHQDHNPNLFSTPLEASDDEAAEGEETVQVPIAKDGFGGEEKVDGALEEEDVNQRLDEDDAEGTKLTEAAQEPNVETEDVDNNNDDGKSEDEDEESDTTSGGGSPEDMAVEDDQVDEDLNVEPVDDHDSGDEDASIKGVGTSPVVQGSLGKKRKCTSEVETGDSSHQVLPSKRQRKKPQRFLDTPPIKEVQGTSTFSQLPSEVLSPFVKVNDDLRKKFMSSLKAYRQKDYLLDGHLVPRSFFKDLHTSHQPVHQEHVDAMLSLLWRKLGDSFVESRAALLDTWFSVNVCEMFPRFKKSKNKSDWVWSSKFKDYVVRGIVPGRYNRQAWLTDVDTLYAPFHLPDGHWVSLVIDLKEYSIAILDSNVGGPAEAKQMDNMLKPLSVILPSLIKDLVPQNIIETPVPKEFAVDRMPEIFQSEDIGDSGPLSVKFIELHLQAISHDVITEEMVANIRLRFAVDIYEDLMGLHSYSQPSSSSQDYLRSYGPNYSSSPPPPPLSPYNNPDSLGIPKMCFCGGPVHLVNSITEADPGRRFYQCEMRHGPGRHIFKWWDEALMDEICAIRSSIREQDEHLKYLITAPNGDRIDPPSMWERFELFQETINALEYNVGALQRAPRNIVDLARSFPHNLYIVLAIIVPISAFLLGTYM</sequence>
<keyword evidence="2" id="KW-0479">Metal-binding</keyword>
<evidence type="ECO:0000259" key="9">
    <source>
        <dbReference type="PROSITE" id="PS50600"/>
    </source>
</evidence>
<evidence type="ECO:0000313" key="11">
    <source>
        <dbReference type="EMBL" id="KAG7547797.1"/>
    </source>
</evidence>
<keyword evidence="3 6" id="KW-0863">Zinc-finger</keyword>
<dbReference type="PROSITE" id="PS50600">
    <property type="entry name" value="ULP_PROTEASE"/>
    <property type="match status" value="1"/>
</dbReference>
<feature type="compositionally biased region" description="Acidic residues" evidence="7">
    <location>
        <begin position="794"/>
        <end position="819"/>
    </location>
</feature>
<evidence type="ECO:0000256" key="8">
    <source>
        <dbReference type="SAM" id="Phobius"/>
    </source>
</evidence>
<dbReference type="Proteomes" id="UP000694251">
    <property type="component" value="Chromosome 12"/>
</dbReference>
<evidence type="ECO:0000256" key="6">
    <source>
        <dbReference type="PROSITE-ProRule" id="PRU01343"/>
    </source>
</evidence>
<feature type="compositionally biased region" description="Low complexity" evidence="7">
    <location>
        <begin position="1156"/>
        <end position="1175"/>
    </location>
</feature>
<gene>
    <name evidence="11" type="ORF">ISN44_As12g030080</name>
</gene>
<feature type="domain" description="Ubiquitin-like protease family profile" evidence="9">
    <location>
        <begin position="921"/>
        <end position="1120"/>
    </location>
</feature>
<evidence type="ECO:0000256" key="2">
    <source>
        <dbReference type="ARBA" id="ARBA00022723"/>
    </source>
</evidence>
<dbReference type="Pfam" id="PF09331">
    <property type="entry name" value="DUF1985"/>
    <property type="match status" value="1"/>
</dbReference>
<feature type="compositionally biased region" description="Acidic residues" evidence="7">
    <location>
        <begin position="702"/>
        <end position="712"/>
    </location>
</feature>
<feature type="compositionally biased region" description="Polar residues" evidence="7">
    <location>
        <begin position="844"/>
        <end position="854"/>
    </location>
</feature>
<feature type="transmembrane region" description="Helical" evidence="8">
    <location>
        <begin position="1313"/>
        <end position="1331"/>
    </location>
</feature>
<dbReference type="InterPro" id="IPR015410">
    <property type="entry name" value="DUF1985"/>
</dbReference>
<name>A0A8T1YNI0_ARASU</name>